<dbReference type="PANTHER" id="PTHR38926">
    <property type="entry name" value="F-BOX DOMAIN CONTAINING PROTEIN, EXPRESSED"/>
    <property type="match status" value="1"/>
</dbReference>
<keyword evidence="3" id="KW-1185">Reference proteome</keyword>
<name>D8PVV5_SCHCM</name>
<dbReference type="InterPro" id="IPR001810">
    <property type="entry name" value="F-box_dom"/>
</dbReference>
<evidence type="ECO:0000259" key="1">
    <source>
        <dbReference type="Pfam" id="PF12937"/>
    </source>
</evidence>
<dbReference type="KEGG" id="scm:SCHCO_02031051"/>
<feature type="domain" description="F-box" evidence="1">
    <location>
        <begin position="126"/>
        <end position="178"/>
    </location>
</feature>
<dbReference type="AlphaFoldDB" id="D8PVV5"/>
<dbReference type="Gene3D" id="3.80.10.10">
    <property type="entry name" value="Ribonuclease Inhibitor"/>
    <property type="match status" value="1"/>
</dbReference>
<accession>D8PVV5</accession>
<dbReference type="Proteomes" id="UP000007431">
    <property type="component" value="Unassembled WGS sequence"/>
</dbReference>
<dbReference type="InParanoid" id="D8PVV5"/>
<reference evidence="2 3" key="1">
    <citation type="journal article" date="2010" name="Nat. Biotechnol.">
        <title>Genome sequence of the model mushroom Schizophyllum commune.</title>
        <authorList>
            <person name="Ohm R.A."/>
            <person name="de Jong J.F."/>
            <person name="Lugones L.G."/>
            <person name="Aerts A."/>
            <person name="Kothe E."/>
            <person name="Stajich J.E."/>
            <person name="de Vries R.P."/>
            <person name="Record E."/>
            <person name="Levasseur A."/>
            <person name="Baker S.E."/>
            <person name="Bartholomew K.A."/>
            <person name="Coutinho P.M."/>
            <person name="Erdmann S."/>
            <person name="Fowler T.J."/>
            <person name="Gathman A.C."/>
            <person name="Lombard V."/>
            <person name="Henrissat B."/>
            <person name="Knabe N."/>
            <person name="Kuees U."/>
            <person name="Lilly W.W."/>
            <person name="Lindquist E."/>
            <person name="Lucas S."/>
            <person name="Magnuson J.K."/>
            <person name="Piumi F."/>
            <person name="Raudaskoski M."/>
            <person name="Salamov A."/>
            <person name="Schmutz J."/>
            <person name="Schwarze F.W.M.R."/>
            <person name="vanKuyk P.A."/>
            <person name="Horton J.S."/>
            <person name="Grigoriev I.V."/>
            <person name="Woesten H.A.B."/>
        </authorList>
    </citation>
    <scope>NUCLEOTIDE SEQUENCE [LARGE SCALE GENOMIC DNA]</scope>
    <source>
        <strain evidence="3">H4-8 / FGSC 9210</strain>
    </source>
</reference>
<dbReference type="VEuPathDB" id="FungiDB:SCHCODRAFT_01210065"/>
<dbReference type="Pfam" id="PF12937">
    <property type="entry name" value="F-box-like"/>
    <property type="match status" value="1"/>
</dbReference>
<organism evidence="3">
    <name type="scientific">Schizophyllum commune (strain H4-8 / FGSC 9210)</name>
    <name type="common">Split gill fungus</name>
    <dbReference type="NCBI Taxonomy" id="578458"/>
    <lineage>
        <taxon>Eukaryota</taxon>
        <taxon>Fungi</taxon>
        <taxon>Dikarya</taxon>
        <taxon>Basidiomycota</taxon>
        <taxon>Agaricomycotina</taxon>
        <taxon>Agaricomycetes</taxon>
        <taxon>Agaricomycetidae</taxon>
        <taxon>Agaricales</taxon>
        <taxon>Schizophyllaceae</taxon>
        <taxon>Schizophyllum</taxon>
    </lineage>
</organism>
<protein>
    <recommendedName>
        <fullName evidence="1">F-box domain-containing protein</fullName>
    </recommendedName>
</protein>
<gene>
    <name evidence="2" type="ORF">SCHCODRAFT_255983</name>
</gene>
<dbReference type="InterPro" id="IPR032675">
    <property type="entry name" value="LRR_dom_sf"/>
</dbReference>
<proteinExistence type="predicted"/>
<dbReference type="EMBL" id="GL377303">
    <property type="protein sequence ID" value="EFJ00930.1"/>
    <property type="molecule type" value="Genomic_DNA"/>
</dbReference>
<evidence type="ECO:0000313" key="3">
    <source>
        <dbReference type="Proteomes" id="UP000007431"/>
    </source>
</evidence>
<dbReference type="GeneID" id="9587558"/>
<dbReference type="CDD" id="cd09917">
    <property type="entry name" value="F-box_SF"/>
    <property type="match status" value="1"/>
</dbReference>
<evidence type="ECO:0000313" key="2">
    <source>
        <dbReference type="EMBL" id="EFJ00930.1"/>
    </source>
</evidence>
<dbReference type="SUPFAM" id="SSF52047">
    <property type="entry name" value="RNI-like"/>
    <property type="match status" value="1"/>
</dbReference>
<sequence>MTVQGEWLQLSAKVCTGLEGIRLLTSVFALAMEYSPKDIDIDALLSETSVYARVEHLRAGVTPSAHATARLLSIADKLQCILYQRQLLFHRAPHIIIDGTPTRRIERTMHIEHALRMCRAVVAPVRRLPRELLIMIFELALPWKWEEAYATQILHFASVCHYWREVATGYGRFWSTIRMHQTTPAGAVENRIRWSSNSSLEVSLIHLDPRSRNGAPWNAAALHVLFSQSHRMRRLSLALGMFYPDVIQAIGHFWPRAMPQLEELELEVFDNLAEAVRDFANLAPNLVVLQLVCEKVPAPIRFPPTWKLTSLKLHLVEQGQYLHEVIANIAACAPTLESLDVYVLDVGEIDAQFATIVFPNLRTLTLRFDACYLCRYAVAPQIVNLKLEREDPGMSGQDESEIVALFIFLQRSVGSTGFCPVKSLELVGMTPAHPQLVIDCLDLAPKLEHLAIQDSDLCLDLIGEGDEEKLIISPELLRAMTRSSGSDDASQNKMLPKLSTLGVLLQYEDEEVEKLLDDMIASRVAVSDWDDIRPLASYMFFPYYYYCNTKWS</sequence>
<dbReference type="PANTHER" id="PTHR38926:SF72">
    <property type="entry name" value="IM:7136021-RELATED"/>
    <property type="match status" value="1"/>
</dbReference>
<dbReference type="HOGENOM" id="CLU_018544_13_0_1"/>